<dbReference type="STRING" id="1305737.GCA_000526355_01521"/>
<sequence length="106" mass="12789">MELNEIKYRFVIDLTKFFVGKYHDGEIKDLNLIVRNVKSLSNFIKEMSFVYDESIWFPDKPETHKNLIEFKVQLYSDLSYLPFRLFINKGTNQEPILLNGSMMWEW</sequence>
<evidence type="ECO:0000313" key="2">
    <source>
        <dbReference type="Proteomes" id="UP000050421"/>
    </source>
</evidence>
<dbReference type="EMBL" id="LJXT01000163">
    <property type="protein sequence ID" value="KPQ08625.1"/>
    <property type="molecule type" value="Genomic_DNA"/>
</dbReference>
<dbReference type="AlphaFoldDB" id="A0A0P7ZV94"/>
<reference evidence="1 2" key="1">
    <citation type="submission" date="2015-09" db="EMBL/GenBank/DDBJ databases">
        <title>Identification and resolution of microdiversity through metagenomic sequencing of parallel consortia.</title>
        <authorList>
            <person name="Nelson W.C."/>
            <person name="Romine M.F."/>
            <person name="Lindemann S.R."/>
        </authorList>
    </citation>
    <scope>NUCLEOTIDE SEQUENCE [LARGE SCALE GENOMIC DNA]</scope>
    <source>
        <strain evidence="1">HL-49</strain>
    </source>
</reference>
<accession>A0A0P7ZV94</accession>
<gene>
    <name evidence="1" type="ORF">HLUCCX10_17200</name>
</gene>
<name>A0A0P7ZV94_9BACT</name>
<organism evidence="1 2">
    <name type="scientific">Algoriphagus marincola HL-49</name>
    <dbReference type="NCBI Taxonomy" id="1305737"/>
    <lineage>
        <taxon>Bacteria</taxon>
        <taxon>Pseudomonadati</taxon>
        <taxon>Bacteroidota</taxon>
        <taxon>Cytophagia</taxon>
        <taxon>Cytophagales</taxon>
        <taxon>Cyclobacteriaceae</taxon>
        <taxon>Algoriphagus</taxon>
    </lineage>
</organism>
<protein>
    <submittedName>
        <fullName evidence="1">Uncharacterized protein</fullName>
    </submittedName>
</protein>
<dbReference type="PATRIC" id="fig|1305737.6.peg.665"/>
<evidence type="ECO:0000313" key="1">
    <source>
        <dbReference type="EMBL" id="KPQ08625.1"/>
    </source>
</evidence>
<comment type="caution">
    <text evidence="1">The sequence shown here is derived from an EMBL/GenBank/DDBJ whole genome shotgun (WGS) entry which is preliminary data.</text>
</comment>
<dbReference type="Proteomes" id="UP000050421">
    <property type="component" value="Unassembled WGS sequence"/>
</dbReference>
<proteinExistence type="predicted"/>